<dbReference type="PANTHER" id="PTHR31286">
    <property type="entry name" value="GLYCINE-RICH CELL WALL STRUCTURAL PROTEIN 1.8-LIKE"/>
    <property type="match status" value="1"/>
</dbReference>
<name>A0A7J8VMK9_9ROSI</name>
<feature type="domain" description="DUF4283" evidence="1">
    <location>
        <begin position="93"/>
        <end position="174"/>
    </location>
</feature>
<dbReference type="AlphaFoldDB" id="A0A7J8VMK9"/>
<evidence type="ECO:0000313" key="3">
    <source>
        <dbReference type="Proteomes" id="UP000593573"/>
    </source>
</evidence>
<organism evidence="2 3">
    <name type="scientific">Gossypium klotzschianum</name>
    <dbReference type="NCBI Taxonomy" id="34286"/>
    <lineage>
        <taxon>Eukaryota</taxon>
        <taxon>Viridiplantae</taxon>
        <taxon>Streptophyta</taxon>
        <taxon>Embryophyta</taxon>
        <taxon>Tracheophyta</taxon>
        <taxon>Spermatophyta</taxon>
        <taxon>Magnoliopsida</taxon>
        <taxon>eudicotyledons</taxon>
        <taxon>Gunneridae</taxon>
        <taxon>Pentapetalae</taxon>
        <taxon>rosids</taxon>
        <taxon>malvids</taxon>
        <taxon>Malvales</taxon>
        <taxon>Malvaceae</taxon>
        <taxon>Malvoideae</taxon>
        <taxon>Gossypium</taxon>
    </lineage>
</organism>
<reference evidence="2 3" key="1">
    <citation type="journal article" date="2019" name="Genome Biol. Evol.">
        <title>Insights into the evolution of the New World diploid cottons (Gossypium, subgenus Houzingenia) based on genome sequencing.</title>
        <authorList>
            <person name="Grover C.E."/>
            <person name="Arick M.A. 2nd"/>
            <person name="Thrash A."/>
            <person name="Conover J.L."/>
            <person name="Sanders W.S."/>
            <person name="Peterson D.G."/>
            <person name="Frelichowski J.E."/>
            <person name="Scheffler J.A."/>
            <person name="Scheffler B.E."/>
            <person name="Wendel J.F."/>
        </authorList>
    </citation>
    <scope>NUCLEOTIDE SEQUENCE [LARGE SCALE GENOMIC DNA]</scope>
    <source>
        <strain evidence="2">57</strain>
        <tissue evidence="2">Leaf</tissue>
    </source>
</reference>
<gene>
    <name evidence="2" type="ORF">Goklo_004055</name>
</gene>
<keyword evidence="3" id="KW-1185">Reference proteome</keyword>
<evidence type="ECO:0000259" key="1">
    <source>
        <dbReference type="Pfam" id="PF14111"/>
    </source>
</evidence>
<dbReference type="InterPro" id="IPR025558">
    <property type="entry name" value="DUF4283"/>
</dbReference>
<dbReference type="Pfam" id="PF14111">
    <property type="entry name" value="DUF4283"/>
    <property type="match status" value="1"/>
</dbReference>
<dbReference type="EMBL" id="JABFAB010000011">
    <property type="protein sequence ID" value="MBA0663978.1"/>
    <property type="molecule type" value="Genomic_DNA"/>
</dbReference>
<sequence length="259" mass="30131">MEDFWVEGLIPKKILFRDKDGDRGNDMVIDLRVEQTNSWKNKLVGQSSKFDGNGLEEEEDFGLLEGEIQKSIMNGIPSIEFSDRIHQILIRDMENIVILKFLGRNIGYSILQNKVYSLWKPSSPFHLMDIENRYFLAKFQNKLDCEKVLSRGPWIVFGQYLTIQPWTVSFNLTQAFPGLLGYLYKQKILIKIRGMIGKVAKLDMNTDNRVRGRFSQMAVYVNLNSVEDMVMLKKHAPIGNLIPTLETKWNITRKLEPRR</sequence>
<comment type="caution">
    <text evidence="2">The sequence shown here is derived from an EMBL/GenBank/DDBJ whole genome shotgun (WGS) entry which is preliminary data.</text>
</comment>
<protein>
    <recommendedName>
        <fullName evidence="1">DUF4283 domain-containing protein</fullName>
    </recommendedName>
</protein>
<accession>A0A7J8VMK9</accession>
<dbReference type="PANTHER" id="PTHR31286:SF173">
    <property type="entry name" value="DUF4283 DOMAIN-CONTAINING PROTEIN"/>
    <property type="match status" value="1"/>
</dbReference>
<dbReference type="OrthoDB" id="984865at2759"/>
<dbReference type="Proteomes" id="UP000593573">
    <property type="component" value="Unassembled WGS sequence"/>
</dbReference>
<dbReference type="InterPro" id="IPR040256">
    <property type="entry name" value="At4g02000-like"/>
</dbReference>
<evidence type="ECO:0000313" key="2">
    <source>
        <dbReference type="EMBL" id="MBA0663978.1"/>
    </source>
</evidence>
<proteinExistence type="predicted"/>